<keyword evidence="3" id="KW-1185">Reference proteome</keyword>
<dbReference type="Proteomes" id="UP001066276">
    <property type="component" value="Chromosome 3_1"/>
</dbReference>
<organism evidence="2 3">
    <name type="scientific">Pleurodeles waltl</name>
    <name type="common">Iberian ribbed newt</name>
    <dbReference type="NCBI Taxonomy" id="8319"/>
    <lineage>
        <taxon>Eukaryota</taxon>
        <taxon>Metazoa</taxon>
        <taxon>Chordata</taxon>
        <taxon>Craniata</taxon>
        <taxon>Vertebrata</taxon>
        <taxon>Euteleostomi</taxon>
        <taxon>Amphibia</taxon>
        <taxon>Batrachia</taxon>
        <taxon>Caudata</taxon>
        <taxon>Salamandroidea</taxon>
        <taxon>Salamandridae</taxon>
        <taxon>Pleurodelinae</taxon>
        <taxon>Pleurodeles</taxon>
    </lineage>
</organism>
<dbReference type="AlphaFoldDB" id="A0AAV7UD44"/>
<evidence type="ECO:0000313" key="3">
    <source>
        <dbReference type="Proteomes" id="UP001066276"/>
    </source>
</evidence>
<dbReference type="EMBL" id="JANPWB010000005">
    <property type="protein sequence ID" value="KAJ1186441.1"/>
    <property type="molecule type" value="Genomic_DNA"/>
</dbReference>
<comment type="caution">
    <text evidence="2">The sequence shown here is derived from an EMBL/GenBank/DDBJ whole genome shotgun (WGS) entry which is preliminary data.</text>
</comment>
<protein>
    <submittedName>
        <fullName evidence="2">Uncharacterized protein</fullName>
    </submittedName>
</protein>
<feature type="region of interest" description="Disordered" evidence="1">
    <location>
        <begin position="19"/>
        <end position="97"/>
    </location>
</feature>
<feature type="compositionally biased region" description="Basic and acidic residues" evidence="1">
    <location>
        <begin position="49"/>
        <end position="62"/>
    </location>
</feature>
<feature type="compositionally biased region" description="Basic and acidic residues" evidence="1">
    <location>
        <begin position="29"/>
        <end position="42"/>
    </location>
</feature>
<proteinExistence type="predicted"/>
<gene>
    <name evidence="2" type="ORF">NDU88_003222</name>
</gene>
<accession>A0AAV7UD44</accession>
<sequence>MPFQWGRVQDCCKISLNSTPDLPSACCPDQRRSSAAERRLSDTRTFGRGSERIAEQRPREAPADSGARIQTVEATPYAREWRHPGTRGLGPAVPAGIADEDLRLPRTVAVR</sequence>
<reference evidence="2" key="1">
    <citation type="journal article" date="2022" name="bioRxiv">
        <title>Sequencing and chromosome-scale assembly of the giantPleurodeles waltlgenome.</title>
        <authorList>
            <person name="Brown T."/>
            <person name="Elewa A."/>
            <person name="Iarovenko S."/>
            <person name="Subramanian E."/>
            <person name="Araus A.J."/>
            <person name="Petzold A."/>
            <person name="Susuki M."/>
            <person name="Suzuki K.-i.T."/>
            <person name="Hayashi T."/>
            <person name="Toyoda A."/>
            <person name="Oliveira C."/>
            <person name="Osipova E."/>
            <person name="Leigh N.D."/>
            <person name="Simon A."/>
            <person name="Yun M.H."/>
        </authorList>
    </citation>
    <scope>NUCLEOTIDE SEQUENCE</scope>
    <source>
        <strain evidence="2">20211129_DDA</strain>
        <tissue evidence="2">Liver</tissue>
    </source>
</reference>
<evidence type="ECO:0000313" key="2">
    <source>
        <dbReference type="EMBL" id="KAJ1186441.1"/>
    </source>
</evidence>
<name>A0AAV7UD44_PLEWA</name>
<evidence type="ECO:0000256" key="1">
    <source>
        <dbReference type="SAM" id="MobiDB-lite"/>
    </source>
</evidence>